<keyword evidence="5" id="KW-1185">Reference proteome</keyword>
<feature type="transmembrane region" description="Helical" evidence="2">
    <location>
        <begin position="498"/>
        <end position="521"/>
    </location>
</feature>
<keyword evidence="2" id="KW-0472">Membrane</keyword>
<feature type="compositionally biased region" description="Low complexity" evidence="1">
    <location>
        <begin position="186"/>
        <end position="205"/>
    </location>
</feature>
<sequence>MGAGRLDDPDLTRRPGDAASAAAADGGSDAPRRSSLPGTGRGESRADDGRPAGGGPSGSSAGSAGSGSAGSGSAAGSGGASSPFFQRNGRDSSSSNDRGKAPGAARSEARSGAAAAGEPTKEGNSSAGSGSGSSGSASGSGTPAVRKPGGTDRATPAPRGSDADRGAGARTTTAKTTVKSTDKTTSKATAGATTRDSDPADPGAGDPRKPSAAKTRTGTDTRTPATAAGPNTARTDGSRSDTTRKHDAQSTVTTPAARPTSALDGPRDTDTISLVRPNLPRRGTGSTTDRGGDSMKKTDRAAVTERMPAERRPTPEPVRAGSAAGRPTPAADRTAPYDRPGTPPGVQPPPGRLGPGALSTEPLGTPDGPMPSRPGPLGPPGPQAGPRGPQSPPQGGRDHGGYEPLRSDRAEPAERRPPASGRRARLRLSRVEPLSVTKLSFAFSLCVFLIMMVAVAVLWFVLNSIGVFDSVTDAADTLTNGTDADVSNWLSFGRAMQISLLVGAINVVLMTALATLGALLYNLCAEMIGGLEVTLSDQ</sequence>
<protein>
    <recommendedName>
        <fullName evidence="3">DUF3566 domain-containing protein</fullName>
    </recommendedName>
</protein>
<feature type="transmembrane region" description="Helical" evidence="2">
    <location>
        <begin position="439"/>
        <end position="462"/>
    </location>
</feature>
<evidence type="ECO:0000313" key="4">
    <source>
        <dbReference type="EMBL" id="CUU57327.1"/>
    </source>
</evidence>
<dbReference type="EMBL" id="FAOZ01000011">
    <property type="protein sequence ID" value="CUU57327.1"/>
    <property type="molecule type" value="Genomic_DNA"/>
</dbReference>
<organism evidence="4 5">
    <name type="scientific">Parafrankia irregularis</name>
    <dbReference type="NCBI Taxonomy" id="795642"/>
    <lineage>
        <taxon>Bacteria</taxon>
        <taxon>Bacillati</taxon>
        <taxon>Actinomycetota</taxon>
        <taxon>Actinomycetes</taxon>
        <taxon>Frankiales</taxon>
        <taxon>Frankiaceae</taxon>
        <taxon>Parafrankia</taxon>
    </lineage>
</organism>
<feature type="compositionally biased region" description="Low complexity" evidence="1">
    <location>
        <begin position="212"/>
        <end position="230"/>
    </location>
</feature>
<keyword evidence="2" id="KW-1133">Transmembrane helix</keyword>
<feature type="compositionally biased region" description="Basic and acidic residues" evidence="1">
    <location>
        <begin position="236"/>
        <end position="248"/>
    </location>
</feature>
<dbReference type="Pfam" id="PF12089">
    <property type="entry name" value="DUF3566"/>
    <property type="match status" value="1"/>
</dbReference>
<feature type="compositionally biased region" description="Low complexity" evidence="1">
    <location>
        <begin position="168"/>
        <end position="179"/>
    </location>
</feature>
<dbReference type="InterPro" id="IPR021949">
    <property type="entry name" value="DUF3566_TM"/>
</dbReference>
<feature type="compositionally biased region" description="Gly residues" evidence="1">
    <location>
        <begin position="64"/>
        <end position="79"/>
    </location>
</feature>
<feature type="compositionally biased region" description="Low complexity" evidence="1">
    <location>
        <begin position="91"/>
        <end position="118"/>
    </location>
</feature>
<gene>
    <name evidence="4" type="ORF">Ga0074812_111163</name>
</gene>
<feature type="domain" description="DUF3566" evidence="3">
    <location>
        <begin position="422"/>
        <end position="537"/>
    </location>
</feature>
<feature type="compositionally biased region" description="Basic and acidic residues" evidence="1">
    <location>
        <begin position="1"/>
        <end position="16"/>
    </location>
</feature>
<evidence type="ECO:0000256" key="2">
    <source>
        <dbReference type="SAM" id="Phobius"/>
    </source>
</evidence>
<feature type="compositionally biased region" description="Basic and acidic residues" evidence="1">
    <location>
        <begin position="290"/>
        <end position="314"/>
    </location>
</feature>
<reference evidence="5" key="1">
    <citation type="submission" date="2015-11" db="EMBL/GenBank/DDBJ databases">
        <authorList>
            <person name="Varghese N."/>
        </authorList>
    </citation>
    <scope>NUCLEOTIDE SEQUENCE [LARGE SCALE GENOMIC DNA]</scope>
    <source>
        <strain evidence="5">DSM 45899</strain>
    </source>
</reference>
<keyword evidence="2" id="KW-0812">Transmembrane</keyword>
<accession>A0A0S4QQC6</accession>
<feature type="compositionally biased region" description="Low complexity" evidence="1">
    <location>
        <begin position="17"/>
        <end position="29"/>
    </location>
</feature>
<evidence type="ECO:0000313" key="5">
    <source>
        <dbReference type="Proteomes" id="UP000198802"/>
    </source>
</evidence>
<proteinExistence type="predicted"/>
<name>A0A0S4QQC6_9ACTN</name>
<feature type="compositionally biased region" description="Pro residues" evidence="1">
    <location>
        <begin position="368"/>
        <end position="383"/>
    </location>
</feature>
<dbReference type="AlphaFoldDB" id="A0A0S4QQC6"/>
<feature type="compositionally biased region" description="Basic and acidic residues" evidence="1">
    <location>
        <begin position="396"/>
        <end position="417"/>
    </location>
</feature>
<feature type="compositionally biased region" description="Pro residues" evidence="1">
    <location>
        <begin position="341"/>
        <end position="352"/>
    </location>
</feature>
<evidence type="ECO:0000259" key="3">
    <source>
        <dbReference type="Pfam" id="PF12089"/>
    </source>
</evidence>
<feature type="region of interest" description="Disordered" evidence="1">
    <location>
        <begin position="1"/>
        <end position="423"/>
    </location>
</feature>
<evidence type="ECO:0000256" key="1">
    <source>
        <dbReference type="SAM" id="MobiDB-lite"/>
    </source>
</evidence>
<dbReference type="Proteomes" id="UP000198802">
    <property type="component" value="Unassembled WGS sequence"/>
</dbReference>